<accession>A0A1I7X5S3</accession>
<evidence type="ECO:0000313" key="2">
    <source>
        <dbReference type="WBParaSite" id="Hba_12741"/>
    </source>
</evidence>
<name>A0A1I7X5S3_HETBA</name>
<reference evidence="2" key="1">
    <citation type="submission" date="2016-11" db="UniProtKB">
        <authorList>
            <consortium name="WormBaseParasite"/>
        </authorList>
    </citation>
    <scope>IDENTIFICATION</scope>
</reference>
<protein>
    <submittedName>
        <fullName evidence="2">Transposase</fullName>
    </submittedName>
</protein>
<evidence type="ECO:0000313" key="1">
    <source>
        <dbReference type="Proteomes" id="UP000095283"/>
    </source>
</evidence>
<dbReference type="Proteomes" id="UP000095283">
    <property type="component" value="Unplaced"/>
</dbReference>
<dbReference type="WBParaSite" id="Hba_12741">
    <property type="protein sequence ID" value="Hba_12741"/>
    <property type="gene ID" value="Hba_12741"/>
</dbReference>
<sequence length="84" mass="9934">MLRQRYSKDNLLCNTIIVHIFKGLFAVTIHAKLQLPHPTPSLRAPEGIKVLDHFKQKWVEYKNIYAKTYSQRSIMKRNLLKLDI</sequence>
<proteinExistence type="predicted"/>
<keyword evidence="1" id="KW-1185">Reference proteome</keyword>
<dbReference type="AlphaFoldDB" id="A0A1I7X5S3"/>
<organism evidence="1 2">
    <name type="scientific">Heterorhabditis bacteriophora</name>
    <name type="common">Entomopathogenic nematode worm</name>
    <dbReference type="NCBI Taxonomy" id="37862"/>
    <lineage>
        <taxon>Eukaryota</taxon>
        <taxon>Metazoa</taxon>
        <taxon>Ecdysozoa</taxon>
        <taxon>Nematoda</taxon>
        <taxon>Chromadorea</taxon>
        <taxon>Rhabditida</taxon>
        <taxon>Rhabditina</taxon>
        <taxon>Rhabditomorpha</taxon>
        <taxon>Strongyloidea</taxon>
        <taxon>Heterorhabditidae</taxon>
        <taxon>Heterorhabditis</taxon>
    </lineage>
</organism>